<dbReference type="GO" id="GO:0003677">
    <property type="term" value="F:DNA binding"/>
    <property type="evidence" value="ECO:0007669"/>
    <property type="project" value="InterPro"/>
</dbReference>
<dbReference type="PROSITE" id="PS50943">
    <property type="entry name" value="HTH_CROC1"/>
    <property type="match status" value="1"/>
</dbReference>
<evidence type="ECO:0000313" key="4">
    <source>
        <dbReference type="Proteomes" id="UP000192923"/>
    </source>
</evidence>
<dbReference type="Pfam" id="PF01381">
    <property type="entry name" value="HTH_3"/>
    <property type="match status" value="1"/>
</dbReference>
<evidence type="ECO:0000313" key="3">
    <source>
        <dbReference type="EMBL" id="SMF96069.1"/>
    </source>
</evidence>
<accession>A0A1Y6CZF2</accession>
<dbReference type="OrthoDB" id="9791537at2"/>
<dbReference type="AlphaFoldDB" id="A0A1Y6CZF2"/>
<dbReference type="Gene3D" id="1.10.260.40">
    <property type="entry name" value="lambda repressor-like DNA-binding domains"/>
    <property type="match status" value="1"/>
</dbReference>
<feature type="compositionally biased region" description="Polar residues" evidence="1">
    <location>
        <begin position="107"/>
        <end position="123"/>
    </location>
</feature>
<gene>
    <name evidence="3" type="ORF">SAMN02949497_3450</name>
</gene>
<sequence>MNLSERIKMAREYVGLDQKGLAEKVGISQQMVSRLETGKADGSSHLIRIAQVCRVNPFWLYDESYEMVDEKSLTEEEQRHLQLFREASPKTRRAVENVYEIEKQDISPGQTRTNNNGPQERAA</sequence>
<feature type="region of interest" description="Disordered" evidence="1">
    <location>
        <begin position="99"/>
        <end position="123"/>
    </location>
</feature>
<feature type="domain" description="HTH cro/C1-type" evidence="2">
    <location>
        <begin position="7"/>
        <end position="60"/>
    </location>
</feature>
<proteinExistence type="predicted"/>
<name>A0A1Y6CZF2_9GAMM</name>
<evidence type="ECO:0000256" key="1">
    <source>
        <dbReference type="SAM" id="MobiDB-lite"/>
    </source>
</evidence>
<keyword evidence="4" id="KW-1185">Reference proteome</keyword>
<dbReference type="RefSeq" id="WP_085214827.1">
    <property type="nucleotide sequence ID" value="NZ_FXAM01000001.1"/>
</dbReference>
<dbReference type="SUPFAM" id="SSF47413">
    <property type="entry name" value="lambda repressor-like DNA-binding domains"/>
    <property type="match status" value="1"/>
</dbReference>
<dbReference type="SMART" id="SM00530">
    <property type="entry name" value="HTH_XRE"/>
    <property type="match status" value="1"/>
</dbReference>
<dbReference type="CDD" id="cd00093">
    <property type="entry name" value="HTH_XRE"/>
    <property type="match status" value="1"/>
</dbReference>
<dbReference type="InterPro" id="IPR010982">
    <property type="entry name" value="Lambda_DNA-bd_dom_sf"/>
</dbReference>
<reference evidence="3 4" key="1">
    <citation type="submission" date="2016-12" db="EMBL/GenBank/DDBJ databases">
        <authorList>
            <person name="Song W.-J."/>
            <person name="Kurnit D.M."/>
        </authorList>
    </citation>
    <scope>NUCLEOTIDE SEQUENCE [LARGE SCALE GENOMIC DNA]</scope>
    <source>
        <strain evidence="3 4">175</strain>
    </source>
</reference>
<evidence type="ECO:0000259" key="2">
    <source>
        <dbReference type="PROSITE" id="PS50943"/>
    </source>
</evidence>
<dbReference type="InterPro" id="IPR001387">
    <property type="entry name" value="Cro/C1-type_HTH"/>
</dbReference>
<dbReference type="STRING" id="1760988.SAMN02949497_3450"/>
<dbReference type="EMBL" id="FXAM01000001">
    <property type="protein sequence ID" value="SMF96069.1"/>
    <property type="molecule type" value="Genomic_DNA"/>
</dbReference>
<organism evidence="3 4">
    <name type="scientific">Methylomagnum ishizawai</name>
    <dbReference type="NCBI Taxonomy" id="1760988"/>
    <lineage>
        <taxon>Bacteria</taxon>
        <taxon>Pseudomonadati</taxon>
        <taxon>Pseudomonadota</taxon>
        <taxon>Gammaproteobacteria</taxon>
        <taxon>Methylococcales</taxon>
        <taxon>Methylococcaceae</taxon>
        <taxon>Methylomagnum</taxon>
    </lineage>
</organism>
<protein>
    <submittedName>
        <fullName evidence="3">Helix-turn-helix domain-containing protein</fullName>
    </submittedName>
</protein>
<dbReference type="Proteomes" id="UP000192923">
    <property type="component" value="Unassembled WGS sequence"/>
</dbReference>